<accession>A0A9Q9EPV3</accession>
<keyword evidence="7 9" id="KW-0503">Monooxygenase</keyword>
<dbReference type="GO" id="GO:0005506">
    <property type="term" value="F:iron ion binding"/>
    <property type="evidence" value="ECO:0007669"/>
    <property type="project" value="InterPro"/>
</dbReference>
<protein>
    <submittedName>
        <fullName evidence="10">Cytochrome P450</fullName>
    </submittedName>
</protein>
<dbReference type="InterPro" id="IPR002403">
    <property type="entry name" value="Cyt_P450_E_grp-IV"/>
</dbReference>
<dbReference type="InterPro" id="IPR036396">
    <property type="entry name" value="Cyt_P450_sf"/>
</dbReference>
<dbReference type="Pfam" id="PF00067">
    <property type="entry name" value="p450"/>
    <property type="match status" value="1"/>
</dbReference>
<dbReference type="GO" id="GO:0020037">
    <property type="term" value="F:heme binding"/>
    <property type="evidence" value="ECO:0007669"/>
    <property type="project" value="InterPro"/>
</dbReference>
<keyword evidence="3 8" id="KW-0349">Heme</keyword>
<dbReference type="EMBL" id="CP099429">
    <property type="protein sequence ID" value="USW59161.1"/>
    <property type="molecule type" value="Genomic_DNA"/>
</dbReference>
<dbReference type="SUPFAM" id="SSF48264">
    <property type="entry name" value="Cytochrome P450"/>
    <property type="match status" value="1"/>
</dbReference>
<evidence type="ECO:0000313" key="10">
    <source>
        <dbReference type="EMBL" id="USW59161.1"/>
    </source>
</evidence>
<comment type="similarity">
    <text evidence="2 9">Belongs to the cytochrome P450 family.</text>
</comment>
<keyword evidence="4 8" id="KW-0479">Metal-binding</keyword>
<proteinExistence type="inferred from homology"/>
<dbReference type="AlphaFoldDB" id="A0A9Q9EPV3"/>
<evidence type="ECO:0000256" key="3">
    <source>
        <dbReference type="ARBA" id="ARBA00022617"/>
    </source>
</evidence>
<dbReference type="PANTHER" id="PTHR46206:SF2">
    <property type="entry name" value="CYTOCHROME P450 MONOOXYGENASE AUSG-RELATED"/>
    <property type="match status" value="1"/>
</dbReference>
<keyword evidence="11" id="KW-1185">Reference proteome</keyword>
<name>A0A9Q9EPV3_9PEZI</name>
<evidence type="ECO:0000256" key="2">
    <source>
        <dbReference type="ARBA" id="ARBA00010617"/>
    </source>
</evidence>
<dbReference type="Gene3D" id="1.10.630.10">
    <property type="entry name" value="Cytochrome P450"/>
    <property type="match status" value="1"/>
</dbReference>
<dbReference type="PRINTS" id="PR00385">
    <property type="entry name" value="P450"/>
</dbReference>
<dbReference type="InterPro" id="IPR017972">
    <property type="entry name" value="Cyt_P450_CS"/>
</dbReference>
<dbReference type="GO" id="GO:0016705">
    <property type="term" value="F:oxidoreductase activity, acting on paired donors, with incorporation or reduction of molecular oxygen"/>
    <property type="evidence" value="ECO:0007669"/>
    <property type="project" value="InterPro"/>
</dbReference>
<comment type="cofactor">
    <cofactor evidence="1 8">
        <name>heme</name>
        <dbReference type="ChEBI" id="CHEBI:30413"/>
    </cofactor>
</comment>
<sequence length="232" mass="25758">METELDRRRKEKTDGVGGEYPDAITWSQEIASEEVQLDHGAIQLVFAMASLFTTSEALRQALLDICQHAELVEPLRAEATDAIATSGVSAAALANMHLLDSVLKESQRLGPPAIVGLERQAVRDTTMPDRTLLPRGSIIAVDSSDMWDPKINTYPEKFDGYRYWKMREAGDIGTAFVSSSKEHNVFGMGKHICPGRFLAAVEIKLCLVHILLKYDVRLREGYQPTPIKNGLF</sequence>
<evidence type="ECO:0000256" key="1">
    <source>
        <dbReference type="ARBA" id="ARBA00001971"/>
    </source>
</evidence>
<gene>
    <name evidence="10" type="ORF">Slin15195_G124800</name>
</gene>
<dbReference type="PROSITE" id="PS00086">
    <property type="entry name" value="CYTOCHROME_P450"/>
    <property type="match status" value="1"/>
</dbReference>
<evidence type="ECO:0000256" key="6">
    <source>
        <dbReference type="ARBA" id="ARBA00023004"/>
    </source>
</evidence>
<evidence type="ECO:0000256" key="4">
    <source>
        <dbReference type="ARBA" id="ARBA00022723"/>
    </source>
</evidence>
<evidence type="ECO:0000313" key="11">
    <source>
        <dbReference type="Proteomes" id="UP001056384"/>
    </source>
</evidence>
<keyword evidence="6 8" id="KW-0408">Iron</keyword>
<dbReference type="GO" id="GO:0004497">
    <property type="term" value="F:monooxygenase activity"/>
    <property type="evidence" value="ECO:0007669"/>
    <property type="project" value="UniProtKB-KW"/>
</dbReference>
<dbReference type="CDD" id="cd11041">
    <property type="entry name" value="CYP503A1-like"/>
    <property type="match status" value="1"/>
</dbReference>
<reference evidence="10" key="1">
    <citation type="submission" date="2022-06" db="EMBL/GenBank/DDBJ databases">
        <title>Complete genome sequences of two strains of the flax pathogen Septoria linicola.</title>
        <authorList>
            <person name="Lapalu N."/>
            <person name="Simon A."/>
            <person name="Demenou B."/>
            <person name="Paumier D."/>
            <person name="Guillot M.-P."/>
            <person name="Gout L."/>
            <person name="Valade R."/>
        </authorList>
    </citation>
    <scope>NUCLEOTIDE SEQUENCE</scope>
    <source>
        <strain evidence="10">SE15195</strain>
    </source>
</reference>
<evidence type="ECO:0000256" key="9">
    <source>
        <dbReference type="RuleBase" id="RU000461"/>
    </source>
</evidence>
<evidence type="ECO:0000256" key="7">
    <source>
        <dbReference type="ARBA" id="ARBA00023033"/>
    </source>
</evidence>
<dbReference type="PRINTS" id="PR00465">
    <property type="entry name" value="EP450IV"/>
</dbReference>
<keyword evidence="5 9" id="KW-0560">Oxidoreductase</keyword>
<dbReference type="Proteomes" id="UP001056384">
    <property type="component" value="Chromosome 12"/>
</dbReference>
<dbReference type="PANTHER" id="PTHR46206">
    <property type="entry name" value="CYTOCHROME P450"/>
    <property type="match status" value="1"/>
</dbReference>
<evidence type="ECO:0000256" key="5">
    <source>
        <dbReference type="ARBA" id="ARBA00023002"/>
    </source>
</evidence>
<organism evidence="10 11">
    <name type="scientific">Septoria linicola</name>
    <dbReference type="NCBI Taxonomy" id="215465"/>
    <lineage>
        <taxon>Eukaryota</taxon>
        <taxon>Fungi</taxon>
        <taxon>Dikarya</taxon>
        <taxon>Ascomycota</taxon>
        <taxon>Pezizomycotina</taxon>
        <taxon>Dothideomycetes</taxon>
        <taxon>Dothideomycetidae</taxon>
        <taxon>Mycosphaerellales</taxon>
        <taxon>Mycosphaerellaceae</taxon>
        <taxon>Septoria</taxon>
    </lineage>
</organism>
<dbReference type="InterPro" id="IPR001128">
    <property type="entry name" value="Cyt_P450"/>
</dbReference>
<feature type="binding site" description="axial binding residue" evidence="8">
    <location>
        <position position="193"/>
    </location>
    <ligand>
        <name>heme</name>
        <dbReference type="ChEBI" id="CHEBI:30413"/>
    </ligand>
    <ligandPart>
        <name>Fe</name>
        <dbReference type="ChEBI" id="CHEBI:18248"/>
    </ligandPart>
</feature>
<evidence type="ECO:0000256" key="8">
    <source>
        <dbReference type="PIRSR" id="PIRSR602403-1"/>
    </source>
</evidence>